<accession>A0ABV3IGY3</accession>
<feature type="transmembrane region" description="Helical" evidence="6">
    <location>
        <begin position="419"/>
        <end position="437"/>
    </location>
</feature>
<feature type="transmembrane region" description="Helical" evidence="6">
    <location>
        <begin position="329"/>
        <end position="351"/>
    </location>
</feature>
<gene>
    <name evidence="7" type="ORF">MRBLBA1_004439</name>
</gene>
<evidence type="ECO:0000256" key="1">
    <source>
        <dbReference type="ARBA" id="ARBA00004651"/>
    </source>
</evidence>
<dbReference type="Proteomes" id="UP001552502">
    <property type="component" value="Unassembled WGS sequence"/>
</dbReference>
<feature type="transmembrane region" description="Helical" evidence="6">
    <location>
        <begin position="154"/>
        <end position="172"/>
    </location>
</feature>
<evidence type="ECO:0000313" key="8">
    <source>
        <dbReference type="Proteomes" id="UP001552502"/>
    </source>
</evidence>
<keyword evidence="5 6" id="KW-0472">Membrane</keyword>
<keyword evidence="2" id="KW-1003">Cell membrane</keyword>
<proteinExistence type="predicted"/>
<dbReference type="PANTHER" id="PTHR30250:SF11">
    <property type="entry name" value="O-ANTIGEN TRANSPORTER-RELATED"/>
    <property type="match status" value="1"/>
</dbReference>
<feature type="transmembrane region" description="Helical" evidence="6">
    <location>
        <begin position="217"/>
        <end position="234"/>
    </location>
</feature>
<feature type="transmembrane region" description="Helical" evidence="6">
    <location>
        <begin position="12"/>
        <end position="32"/>
    </location>
</feature>
<evidence type="ECO:0000256" key="6">
    <source>
        <dbReference type="SAM" id="Phobius"/>
    </source>
</evidence>
<dbReference type="InterPro" id="IPR050833">
    <property type="entry name" value="Poly_Biosynth_Transport"/>
</dbReference>
<evidence type="ECO:0000256" key="3">
    <source>
        <dbReference type="ARBA" id="ARBA00022692"/>
    </source>
</evidence>
<evidence type="ECO:0000256" key="5">
    <source>
        <dbReference type="ARBA" id="ARBA00023136"/>
    </source>
</evidence>
<dbReference type="PANTHER" id="PTHR30250">
    <property type="entry name" value="PST FAMILY PREDICTED COLANIC ACID TRANSPORTER"/>
    <property type="match status" value="1"/>
</dbReference>
<dbReference type="Pfam" id="PF01943">
    <property type="entry name" value="Polysacc_synt"/>
    <property type="match status" value="1"/>
</dbReference>
<protein>
    <submittedName>
        <fullName evidence="7">Oligosaccharide flippase family protein</fullName>
    </submittedName>
</protein>
<reference evidence="7 8" key="1">
    <citation type="journal article" date="2023" name="Proc. Natl. Acad. Sci. U.S.A.">
        <title>Bacterial tolerance to host-exuded specialized metabolites structures the maize root microbiome.</title>
        <authorList>
            <person name="Thoenen L."/>
            <person name="Giroud C."/>
            <person name="Kreuzer M."/>
            <person name="Waelchli J."/>
            <person name="Gfeller V."/>
            <person name="Deslandes-Herold G."/>
            <person name="Mateo P."/>
            <person name="Robert C.A.M."/>
            <person name="Ahrens C.H."/>
            <person name="Rubio-Somoza I."/>
            <person name="Bruggmann R."/>
            <person name="Erb M."/>
            <person name="Schlaeppi K."/>
        </authorList>
    </citation>
    <scope>NUCLEOTIDE SEQUENCE [LARGE SCALE GENOMIC DNA]</scope>
    <source>
        <strain evidence="7 8">LBA1-1-1.1</strain>
    </source>
</reference>
<evidence type="ECO:0000313" key="7">
    <source>
        <dbReference type="EMBL" id="MEV4913527.1"/>
    </source>
</evidence>
<feature type="transmembrane region" description="Helical" evidence="6">
    <location>
        <begin position="363"/>
        <end position="382"/>
    </location>
</feature>
<feature type="transmembrane region" description="Helical" evidence="6">
    <location>
        <begin position="115"/>
        <end position="133"/>
    </location>
</feature>
<keyword evidence="8" id="KW-1185">Reference proteome</keyword>
<feature type="transmembrane region" description="Helical" evidence="6">
    <location>
        <begin position="443"/>
        <end position="462"/>
    </location>
</feature>
<comment type="caution">
    <text evidence="7">The sequence shown here is derived from an EMBL/GenBank/DDBJ whole genome shotgun (WGS) entry which is preliminary data.</text>
</comment>
<name>A0ABV3IGY3_9BACI</name>
<feature type="transmembrane region" description="Helical" evidence="6">
    <location>
        <begin position="299"/>
        <end position="323"/>
    </location>
</feature>
<dbReference type="EMBL" id="JBEGIE010000055">
    <property type="protein sequence ID" value="MEV4913527.1"/>
    <property type="molecule type" value="Genomic_DNA"/>
</dbReference>
<sequence>MSKKNNLFKKFMEYALGSGIVLVLGFISSPLNTRLFTPEEFGKFSMFLLIANIINAIILFGLDQSFVRYFHEEEAQNRGRLLYSNLKVPLLACFFVCIATVLFYKQMFYKIFGTYSLQLLILLILNNFFMLLNRFSLLVIRMQQKGKLYSTLQVVQKLSNILLIILFCLPLNSNFIVLVYAFVISNMLVTLIAIYVEREVWIFPKNESELKTKSSELIKFGVPLVFTFLITWLFQSIDRIFIQYFNDYNELGLYAAAFSIIALLNAVQSAFTMFWVPVAYEKYIKDSENIEFFEKMNQLVTYVMFLVSIMMIMFKDLIVLLLGENFREASVIMPFLVFMPLMFTVSETTVLGISFKKKSKYHVIIALSAAVVNIIGNLLLVPSLGAKGAAISTGIAYIVFFSIRTIISKSLYHVNYSLTKFYIMTLMLVLFASYATFNDFDHFYVILCGINLVLLNFLYKGIIKEYLPNKLKFTK</sequence>
<feature type="transmembrane region" description="Helical" evidence="6">
    <location>
        <begin position="388"/>
        <end position="407"/>
    </location>
</feature>
<feature type="transmembrane region" description="Helical" evidence="6">
    <location>
        <begin position="254"/>
        <end position="278"/>
    </location>
</feature>
<dbReference type="RefSeq" id="WP_142277912.1">
    <property type="nucleotide sequence ID" value="NZ_JBEGIE010000055.1"/>
</dbReference>
<dbReference type="InterPro" id="IPR002797">
    <property type="entry name" value="Polysacc_synth"/>
</dbReference>
<comment type="subcellular location">
    <subcellularLocation>
        <location evidence="1">Cell membrane</location>
        <topology evidence="1">Multi-pass membrane protein</topology>
    </subcellularLocation>
</comment>
<evidence type="ECO:0000256" key="2">
    <source>
        <dbReference type="ARBA" id="ARBA00022475"/>
    </source>
</evidence>
<feature type="transmembrane region" description="Helical" evidence="6">
    <location>
        <begin position="82"/>
        <end position="103"/>
    </location>
</feature>
<evidence type="ECO:0000256" key="4">
    <source>
        <dbReference type="ARBA" id="ARBA00022989"/>
    </source>
</evidence>
<feature type="transmembrane region" description="Helical" evidence="6">
    <location>
        <begin position="178"/>
        <end position="196"/>
    </location>
</feature>
<keyword evidence="3 6" id="KW-0812">Transmembrane</keyword>
<keyword evidence="4 6" id="KW-1133">Transmembrane helix</keyword>
<feature type="transmembrane region" description="Helical" evidence="6">
    <location>
        <begin position="44"/>
        <end position="62"/>
    </location>
</feature>
<organism evidence="7 8">
    <name type="scientific">Bacillus proteolyticus</name>
    <dbReference type="NCBI Taxonomy" id="2026192"/>
    <lineage>
        <taxon>Bacteria</taxon>
        <taxon>Bacillati</taxon>
        <taxon>Bacillota</taxon>
        <taxon>Bacilli</taxon>
        <taxon>Bacillales</taxon>
        <taxon>Bacillaceae</taxon>
        <taxon>Bacillus</taxon>
        <taxon>Bacillus cereus group</taxon>
    </lineage>
</organism>